<sequence length="92" mass="10381">MRWHWALMNGLMAVAGSGRRLLGVVFGFPNFSASAGRRKLIAGAKGFLICLYGLCEWIIFVNYYICGFHCLLLCICEIIHEMKMVLPCAYDD</sequence>
<dbReference type="AlphaFoldDB" id="A0A8X6X0L7"/>
<dbReference type="Proteomes" id="UP000886998">
    <property type="component" value="Unassembled WGS sequence"/>
</dbReference>
<protein>
    <submittedName>
        <fullName evidence="1">Uncharacterized protein</fullName>
    </submittedName>
</protein>
<organism evidence="1 2">
    <name type="scientific">Trichonephila inaurata madagascariensis</name>
    <dbReference type="NCBI Taxonomy" id="2747483"/>
    <lineage>
        <taxon>Eukaryota</taxon>
        <taxon>Metazoa</taxon>
        <taxon>Ecdysozoa</taxon>
        <taxon>Arthropoda</taxon>
        <taxon>Chelicerata</taxon>
        <taxon>Arachnida</taxon>
        <taxon>Araneae</taxon>
        <taxon>Araneomorphae</taxon>
        <taxon>Entelegynae</taxon>
        <taxon>Araneoidea</taxon>
        <taxon>Nephilidae</taxon>
        <taxon>Trichonephila</taxon>
        <taxon>Trichonephila inaurata</taxon>
    </lineage>
</organism>
<dbReference type="EMBL" id="BMAV01004405">
    <property type="protein sequence ID" value="GFY44753.1"/>
    <property type="molecule type" value="Genomic_DNA"/>
</dbReference>
<name>A0A8X6X0L7_9ARAC</name>
<keyword evidence="2" id="KW-1185">Reference proteome</keyword>
<evidence type="ECO:0000313" key="2">
    <source>
        <dbReference type="Proteomes" id="UP000886998"/>
    </source>
</evidence>
<reference evidence="1" key="1">
    <citation type="submission" date="2020-08" db="EMBL/GenBank/DDBJ databases">
        <title>Multicomponent nature underlies the extraordinary mechanical properties of spider dragline silk.</title>
        <authorList>
            <person name="Kono N."/>
            <person name="Nakamura H."/>
            <person name="Mori M."/>
            <person name="Yoshida Y."/>
            <person name="Ohtoshi R."/>
            <person name="Malay A.D."/>
            <person name="Moran D.A.P."/>
            <person name="Tomita M."/>
            <person name="Numata K."/>
            <person name="Arakawa K."/>
        </authorList>
    </citation>
    <scope>NUCLEOTIDE SEQUENCE</scope>
</reference>
<proteinExistence type="predicted"/>
<evidence type="ECO:0000313" key="1">
    <source>
        <dbReference type="EMBL" id="GFY44753.1"/>
    </source>
</evidence>
<gene>
    <name evidence="1" type="ORF">TNIN_306781</name>
</gene>
<accession>A0A8X6X0L7</accession>
<comment type="caution">
    <text evidence="1">The sequence shown here is derived from an EMBL/GenBank/DDBJ whole genome shotgun (WGS) entry which is preliminary data.</text>
</comment>